<organism evidence="3 4">
    <name type="scientific">Lwoffella lincolnii</name>
    <dbReference type="NCBI Taxonomy" id="90241"/>
    <lineage>
        <taxon>Bacteria</taxon>
        <taxon>Pseudomonadati</taxon>
        <taxon>Pseudomonadota</taxon>
        <taxon>Gammaproteobacteria</taxon>
        <taxon>Moraxellales</taxon>
        <taxon>Moraxellaceae</taxon>
        <taxon>Lwoffella</taxon>
    </lineage>
</organism>
<dbReference type="SUPFAM" id="SSF102829">
    <property type="entry name" value="Cell division protein ZapA-like"/>
    <property type="match status" value="1"/>
</dbReference>
<keyword evidence="2" id="KW-0175">Coiled coil</keyword>
<name>A0A1T0CC42_9GAMM</name>
<dbReference type="EMBL" id="MUYT01000012">
    <property type="protein sequence ID" value="OOS19902.1"/>
    <property type="molecule type" value="Genomic_DNA"/>
</dbReference>
<dbReference type="InterPro" id="IPR036192">
    <property type="entry name" value="Cell_div_ZapA-like_sf"/>
</dbReference>
<accession>A0A1T0CC42</accession>
<evidence type="ECO:0000256" key="1">
    <source>
        <dbReference type="ARBA" id="ARBA00010074"/>
    </source>
</evidence>
<dbReference type="InterPro" id="IPR042233">
    <property type="entry name" value="Cell_div_ZapA_N"/>
</dbReference>
<proteinExistence type="inferred from homology"/>
<evidence type="ECO:0000313" key="3">
    <source>
        <dbReference type="EMBL" id="OOS19902.1"/>
    </source>
</evidence>
<gene>
    <name evidence="3" type="ORF">B0682_08015</name>
</gene>
<dbReference type="InterPro" id="IPR007838">
    <property type="entry name" value="Cell_div_ZapA-like"/>
</dbReference>
<keyword evidence="4" id="KW-1185">Reference proteome</keyword>
<comment type="caution">
    <text evidence="3">The sequence shown here is derived from an EMBL/GenBank/DDBJ whole genome shotgun (WGS) entry which is preliminary data.</text>
</comment>
<evidence type="ECO:0000313" key="4">
    <source>
        <dbReference type="Proteomes" id="UP000191094"/>
    </source>
</evidence>
<protein>
    <submittedName>
        <fullName evidence="3">Uncharacterized protein</fullName>
    </submittedName>
</protein>
<dbReference type="Gene3D" id="3.30.160.880">
    <property type="entry name" value="Cell division protein ZapA protomer, N-terminal domain"/>
    <property type="match status" value="1"/>
</dbReference>
<dbReference type="STRING" id="90241.B0682_08015"/>
<sequence>MTKKSETKLVDVVISGVTYPIQCPANEVHALQKASDFINQFIGDIRKQAPTLSHENLLVLCCLNLYEQIDSQKSQHKHHQLENERMQVLIKKISQDAQSILPD</sequence>
<evidence type="ECO:0000256" key="2">
    <source>
        <dbReference type="ARBA" id="ARBA00023054"/>
    </source>
</evidence>
<comment type="similarity">
    <text evidence="1">Belongs to the ZapA family. Type 1 subfamily.</text>
</comment>
<dbReference type="AlphaFoldDB" id="A0A1T0CC42"/>
<dbReference type="Pfam" id="PF05164">
    <property type="entry name" value="ZapA"/>
    <property type="match status" value="1"/>
</dbReference>
<reference evidence="3 4" key="1">
    <citation type="submission" date="2017-02" db="EMBL/GenBank/DDBJ databases">
        <title>Draft genome sequence of Moraxella lincolnii CCUG 9405T type strain.</title>
        <authorList>
            <person name="Salva-Serra F."/>
            <person name="Engstrom-Jakobsson H."/>
            <person name="Thorell K."/>
            <person name="Jaen-Luchoro D."/>
            <person name="Gonzales-Siles L."/>
            <person name="Karlsson R."/>
            <person name="Yazdan S."/>
            <person name="Boulund F."/>
            <person name="Johnning A."/>
            <person name="Engstrand L."/>
            <person name="Kristiansson E."/>
            <person name="Moore E."/>
        </authorList>
    </citation>
    <scope>NUCLEOTIDE SEQUENCE [LARGE SCALE GENOMIC DNA]</scope>
    <source>
        <strain evidence="3 4">CCUG 9405</strain>
    </source>
</reference>
<dbReference type="Proteomes" id="UP000191094">
    <property type="component" value="Unassembled WGS sequence"/>
</dbReference>